<keyword evidence="10" id="KW-0223">Dioxygenase</keyword>
<dbReference type="HOGENOM" id="CLU_038732_5_1_11"/>
<dbReference type="STRING" id="1035195.HMPREF9997_01997"/>
<dbReference type="GO" id="GO:0009636">
    <property type="term" value="P:response to toxic substance"/>
    <property type="evidence" value="ECO:0007669"/>
    <property type="project" value="UniProtKB-KW"/>
</dbReference>
<comment type="similarity">
    <text evidence="2">Belongs to the nitronate monooxygenase family. NMO class I subfamily.</text>
</comment>
<dbReference type="EMBL" id="AMEM01000026">
    <property type="protein sequence ID" value="EKX89170.1"/>
    <property type="molecule type" value="Genomic_DNA"/>
</dbReference>
<evidence type="ECO:0000256" key="9">
    <source>
        <dbReference type="ARBA" id="ARBA00049401"/>
    </source>
</evidence>
<evidence type="ECO:0000256" key="8">
    <source>
        <dbReference type="ARBA" id="ARBA00031155"/>
    </source>
</evidence>
<comment type="caution">
    <text evidence="10">The sequence shown here is derived from an EMBL/GenBank/DDBJ whole genome shotgun (WGS) entry which is preliminary data.</text>
</comment>
<dbReference type="GO" id="GO:0051213">
    <property type="term" value="F:dioxygenase activity"/>
    <property type="evidence" value="ECO:0007669"/>
    <property type="project" value="UniProtKB-KW"/>
</dbReference>
<comment type="cofactor">
    <cofactor evidence="1">
        <name>FMN</name>
        <dbReference type="ChEBI" id="CHEBI:58210"/>
    </cofactor>
</comment>
<evidence type="ECO:0000256" key="2">
    <source>
        <dbReference type="ARBA" id="ARBA00009881"/>
    </source>
</evidence>
<evidence type="ECO:0000256" key="6">
    <source>
        <dbReference type="ARBA" id="ARBA00023002"/>
    </source>
</evidence>
<dbReference type="InterPro" id="IPR013785">
    <property type="entry name" value="Aldolase_TIM"/>
</dbReference>
<keyword evidence="6" id="KW-0560">Oxidoreductase</keyword>
<gene>
    <name evidence="10" type="ORF">HMPREF9997_01997</name>
</gene>
<evidence type="ECO:0000256" key="7">
    <source>
        <dbReference type="ARBA" id="ARBA00023033"/>
    </source>
</evidence>
<dbReference type="SUPFAM" id="SSF51412">
    <property type="entry name" value="Inosine monophosphate dehydrogenase (IMPDH)"/>
    <property type="match status" value="1"/>
</dbReference>
<keyword evidence="4" id="KW-0285">Flavoprotein</keyword>
<comment type="catalytic activity">
    <reaction evidence="9">
        <text>3 propionate 3-nitronate + 3 O2 + H2O = 3 3-oxopropanoate + 2 nitrate + nitrite + H2O2 + 3 H(+)</text>
        <dbReference type="Rhea" id="RHEA:57332"/>
        <dbReference type="ChEBI" id="CHEBI:15377"/>
        <dbReference type="ChEBI" id="CHEBI:15378"/>
        <dbReference type="ChEBI" id="CHEBI:15379"/>
        <dbReference type="ChEBI" id="CHEBI:16240"/>
        <dbReference type="ChEBI" id="CHEBI:16301"/>
        <dbReference type="ChEBI" id="CHEBI:17632"/>
        <dbReference type="ChEBI" id="CHEBI:33190"/>
        <dbReference type="ChEBI" id="CHEBI:136067"/>
    </reaction>
</comment>
<keyword evidence="5" id="KW-0288">FMN</keyword>
<dbReference type="eggNOG" id="COG2070">
    <property type="taxonomic scope" value="Bacteria"/>
</dbReference>
<evidence type="ECO:0000256" key="4">
    <source>
        <dbReference type="ARBA" id="ARBA00022630"/>
    </source>
</evidence>
<sequence length="301" mass="31573">MLTLEALERQMRATTCPYGVNVFMPHDDPASFAPLYNYAARHGLSIDPTSVDPTDGWDAKMALILRAAGEGWGPRVVSFTFGLIDAATVAALHSLGVEAWVTIARADAVDAAVAVGVDTLVVQGPEAGGHRATWTVAEGLDQTSLKDMIRLDIPIPVVAAGGIGTPEAVREALSWPGVAAVACGTAFLLADEAGTGEVHRQMVRDGEKTAVTRAFSGRWARGVETQFMLDNVDAPAMYPHVNTLLGPLRKASAASGDSTHVAAWAGSGFRHAREGSVDAIMQNLIGAKIERVSGHTAPASR</sequence>
<protein>
    <recommendedName>
        <fullName evidence="8">Propionate 3-nitronate monooxygenase</fullName>
    </recommendedName>
</protein>
<dbReference type="Pfam" id="PF03060">
    <property type="entry name" value="NMO"/>
    <property type="match status" value="1"/>
</dbReference>
<dbReference type="PATRIC" id="fig|1035195.3.peg.1796"/>
<name>L1MDP9_9CORY</name>
<organism evidence="10 11">
    <name type="scientific">Corynebacterium durum F0235</name>
    <dbReference type="NCBI Taxonomy" id="1035195"/>
    <lineage>
        <taxon>Bacteria</taxon>
        <taxon>Bacillati</taxon>
        <taxon>Actinomycetota</taxon>
        <taxon>Actinomycetes</taxon>
        <taxon>Mycobacteriales</taxon>
        <taxon>Corynebacteriaceae</taxon>
        <taxon>Corynebacterium</taxon>
    </lineage>
</organism>
<dbReference type="GO" id="GO:0018580">
    <property type="term" value="F:nitronate monooxygenase activity"/>
    <property type="evidence" value="ECO:0007669"/>
    <property type="project" value="InterPro"/>
</dbReference>
<keyword evidence="7" id="KW-0503">Monooxygenase</keyword>
<dbReference type="InterPro" id="IPR004136">
    <property type="entry name" value="NMO"/>
</dbReference>
<evidence type="ECO:0000256" key="5">
    <source>
        <dbReference type="ARBA" id="ARBA00022643"/>
    </source>
</evidence>
<evidence type="ECO:0000256" key="3">
    <source>
        <dbReference type="ARBA" id="ARBA00022575"/>
    </source>
</evidence>
<evidence type="ECO:0000256" key="1">
    <source>
        <dbReference type="ARBA" id="ARBA00001917"/>
    </source>
</evidence>
<evidence type="ECO:0000313" key="11">
    <source>
        <dbReference type="Proteomes" id="UP000010445"/>
    </source>
</evidence>
<accession>L1MDP9</accession>
<dbReference type="CDD" id="cd04730">
    <property type="entry name" value="NPD_like"/>
    <property type="match status" value="1"/>
</dbReference>
<keyword evidence="3" id="KW-0216">Detoxification</keyword>
<proteinExistence type="inferred from homology"/>
<keyword evidence="11" id="KW-1185">Reference proteome</keyword>
<dbReference type="Gene3D" id="3.20.20.70">
    <property type="entry name" value="Aldolase class I"/>
    <property type="match status" value="1"/>
</dbReference>
<dbReference type="PANTHER" id="PTHR42747:SF3">
    <property type="entry name" value="NITRONATE MONOOXYGENASE-RELATED"/>
    <property type="match status" value="1"/>
</dbReference>
<evidence type="ECO:0000313" key="10">
    <source>
        <dbReference type="EMBL" id="EKX89170.1"/>
    </source>
</evidence>
<dbReference type="AlphaFoldDB" id="L1MDP9"/>
<dbReference type="Proteomes" id="UP000010445">
    <property type="component" value="Unassembled WGS sequence"/>
</dbReference>
<reference evidence="10 11" key="1">
    <citation type="submission" date="2012-05" db="EMBL/GenBank/DDBJ databases">
        <authorList>
            <person name="Weinstock G."/>
            <person name="Sodergren E."/>
            <person name="Lobos E.A."/>
            <person name="Fulton L."/>
            <person name="Fulton R."/>
            <person name="Courtney L."/>
            <person name="Fronick C."/>
            <person name="O'Laughlin M."/>
            <person name="Godfrey J."/>
            <person name="Wilson R.M."/>
            <person name="Miner T."/>
            <person name="Farmer C."/>
            <person name="Delehaunty K."/>
            <person name="Cordes M."/>
            <person name="Minx P."/>
            <person name="Tomlinson C."/>
            <person name="Chen J."/>
            <person name="Wollam A."/>
            <person name="Pepin K.H."/>
            <person name="Bhonagiri V."/>
            <person name="Zhang X."/>
            <person name="Suruliraj S."/>
            <person name="Warren W."/>
            <person name="Mitreva M."/>
            <person name="Mardis E.R."/>
            <person name="Wilson R.K."/>
        </authorList>
    </citation>
    <scope>NUCLEOTIDE SEQUENCE [LARGE SCALE GENOMIC DNA]</scope>
    <source>
        <strain evidence="10 11">F0235</strain>
    </source>
</reference>
<dbReference type="PANTHER" id="PTHR42747">
    <property type="entry name" value="NITRONATE MONOOXYGENASE-RELATED"/>
    <property type="match status" value="1"/>
</dbReference>